<organism evidence="1">
    <name type="scientific">Guillardia theta (strain CCMP2712)</name>
    <name type="common">Cryptophyte</name>
    <dbReference type="NCBI Taxonomy" id="905079"/>
    <lineage>
        <taxon>Eukaryota</taxon>
        <taxon>Cryptophyceae</taxon>
        <taxon>Pyrenomonadales</taxon>
        <taxon>Geminigeraceae</taxon>
        <taxon>Guillardia</taxon>
    </lineage>
</organism>
<accession>L1JJY4</accession>
<reference evidence="1 3" key="1">
    <citation type="journal article" date="2012" name="Nature">
        <title>Algal genomes reveal evolutionary mosaicism and the fate of nucleomorphs.</title>
        <authorList>
            <consortium name="DOE Joint Genome Institute"/>
            <person name="Curtis B.A."/>
            <person name="Tanifuji G."/>
            <person name="Burki F."/>
            <person name="Gruber A."/>
            <person name="Irimia M."/>
            <person name="Maruyama S."/>
            <person name="Arias M.C."/>
            <person name="Ball S.G."/>
            <person name="Gile G.H."/>
            <person name="Hirakawa Y."/>
            <person name="Hopkins J.F."/>
            <person name="Kuo A."/>
            <person name="Rensing S.A."/>
            <person name="Schmutz J."/>
            <person name="Symeonidi A."/>
            <person name="Elias M."/>
            <person name="Eveleigh R.J."/>
            <person name="Herman E.K."/>
            <person name="Klute M.J."/>
            <person name="Nakayama T."/>
            <person name="Obornik M."/>
            <person name="Reyes-Prieto A."/>
            <person name="Armbrust E.V."/>
            <person name="Aves S.J."/>
            <person name="Beiko R.G."/>
            <person name="Coutinho P."/>
            <person name="Dacks J.B."/>
            <person name="Durnford D.G."/>
            <person name="Fast N.M."/>
            <person name="Green B.R."/>
            <person name="Grisdale C.J."/>
            <person name="Hempel F."/>
            <person name="Henrissat B."/>
            <person name="Hoppner M.P."/>
            <person name="Ishida K."/>
            <person name="Kim E."/>
            <person name="Koreny L."/>
            <person name="Kroth P.G."/>
            <person name="Liu Y."/>
            <person name="Malik S.B."/>
            <person name="Maier U.G."/>
            <person name="McRose D."/>
            <person name="Mock T."/>
            <person name="Neilson J.A."/>
            <person name="Onodera N.T."/>
            <person name="Poole A.M."/>
            <person name="Pritham E.J."/>
            <person name="Richards T.A."/>
            <person name="Rocap G."/>
            <person name="Roy S.W."/>
            <person name="Sarai C."/>
            <person name="Schaack S."/>
            <person name="Shirato S."/>
            <person name="Slamovits C.H."/>
            <person name="Spencer D.F."/>
            <person name="Suzuki S."/>
            <person name="Worden A.Z."/>
            <person name="Zauner S."/>
            <person name="Barry K."/>
            <person name="Bell C."/>
            <person name="Bharti A.K."/>
            <person name="Crow J.A."/>
            <person name="Grimwood J."/>
            <person name="Kramer R."/>
            <person name="Lindquist E."/>
            <person name="Lucas S."/>
            <person name="Salamov A."/>
            <person name="McFadden G.I."/>
            <person name="Lane C.E."/>
            <person name="Keeling P.J."/>
            <person name="Gray M.W."/>
            <person name="Grigoriev I.V."/>
            <person name="Archibald J.M."/>
        </authorList>
    </citation>
    <scope>NUCLEOTIDE SEQUENCE</scope>
    <source>
        <strain evidence="1 3">CCMP2712</strain>
    </source>
</reference>
<dbReference type="EMBL" id="JH992984">
    <property type="protein sequence ID" value="EKX48781.1"/>
    <property type="molecule type" value="Genomic_DNA"/>
</dbReference>
<proteinExistence type="predicted"/>
<evidence type="ECO:0000313" key="1">
    <source>
        <dbReference type="EMBL" id="EKX48781.1"/>
    </source>
</evidence>
<dbReference type="Proteomes" id="UP000011087">
    <property type="component" value="Unassembled WGS sequence"/>
</dbReference>
<dbReference type="InterPro" id="IPR046345">
    <property type="entry name" value="TraB_PrgY-like"/>
</dbReference>
<evidence type="ECO:0008006" key="4">
    <source>
        <dbReference type="Google" id="ProtNLM"/>
    </source>
</evidence>
<dbReference type="GeneID" id="17305457"/>
<dbReference type="OrthoDB" id="48306at2759"/>
<reference evidence="2" key="3">
    <citation type="submission" date="2016-03" db="UniProtKB">
        <authorList>
            <consortium name="EnsemblProtists"/>
        </authorList>
    </citation>
    <scope>IDENTIFICATION</scope>
</reference>
<dbReference type="PANTHER" id="PTHR21530">
    <property type="entry name" value="PHEROMONE SHUTDOWN PROTEIN"/>
    <property type="match status" value="1"/>
</dbReference>
<dbReference type="STRING" id="905079.L1JJY4"/>
<keyword evidence="3" id="KW-1185">Reference proteome</keyword>
<dbReference type="OMA" id="YLCRSSH"/>
<gene>
    <name evidence="1" type="ORF">GUITHDRAFT_136450</name>
</gene>
<dbReference type="CDD" id="cd14726">
    <property type="entry name" value="TraB_PrgY-like"/>
    <property type="match status" value="1"/>
</dbReference>
<dbReference type="Pfam" id="PF01963">
    <property type="entry name" value="TraB_PrgY_gumN"/>
    <property type="match status" value="1"/>
</dbReference>
<dbReference type="AlphaFoldDB" id="L1JJY4"/>
<evidence type="ECO:0000313" key="3">
    <source>
        <dbReference type="Proteomes" id="UP000011087"/>
    </source>
</evidence>
<protein>
    <recommendedName>
        <fullName evidence="4">TraB family protein</fullName>
    </recommendedName>
</protein>
<dbReference type="PaxDb" id="55529-EKX48781"/>
<dbReference type="PANTHER" id="PTHR21530:SF7">
    <property type="entry name" value="TRAB DOMAIN-CONTAINING PROTEIN"/>
    <property type="match status" value="1"/>
</dbReference>
<dbReference type="InterPro" id="IPR002816">
    <property type="entry name" value="TraB/PrgY/GumN_fam"/>
</dbReference>
<evidence type="ECO:0000313" key="2">
    <source>
        <dbReference type="EnsemblProtists" id="EKX48781"/>
    </source>
</evidence>
<dbReference type="RefSeq" id="XP_005835761.1">
    <property type="nucleotide sequence ID" value="XM_005835704.1"/>
</dbReference>
<sequence length="200" mass="21963">MVELDESRLRRSAGNREGPKSVWDVIWGQWKRSDLSLGDKIHNVEAGIIGVAIGSLYQKLNKMGFSSGKEFATAISEAKALNANLVLGDRPVNETLIRLQQSIDKTGWSQDKGDKGDNAAIANTIEMLKERRTVRGIMQTLKENLPEVYTALIGERDQYMANSLLKANGRTTVAVVGMAHMDGIEAHLPGFVPTTCDVRP</sequence>
<dbReference type="KEGG" id="gtt:GUITHDRAFT_136450"/>
<dbReference type="HOGENOM" id="CLU_1368513_0_0_1"/>
<reference evidence="3" key="2">
    <citation type="submission" date="2012-11" db="EMBL/GenBank/DDBJ databases">
        <authorList>
            <person name="Kuo A."/>
            <person name="Curtis B.A."/>
            <person name="Tanifuji G."/>
            <person name="Burki F."/>
            <person name="Gruber A."/>
            <person name="Irimia M."/>
            <person name="Maruyama S."/>
            <person name="Arias M.C."/>
            <person name="Ball S.G."/>
            <person name="Gile G.H."/>
            <person name="Hirakawa Y."/>
            <person name="Hopkins J.F."/>
            <person name="Rensing S.A."/>
            <person name="Schmutz J."/>
            <person name="Symeonidi A."/>
            <person name="Elias M."/>
            <person name="Eveleigh R.J."/>
            <person name="Herman E.K."/>
            <person name="Klute M.J."/>
            <person name="Nakayama T."/>
            <person name="Obornik M."/>
            <person name="Reyes-Prieto A."/>
            <person name="Armbrust E.V."/>
            <person name="Aves S.J."/>
            <person name="Beiko R.G."/>
            <person name="Coutinho P."/>
            <person name="Dacks J.B."/>
            <person name="Durnford D.G."/>
            <person name="Fast N.M."/>
            <person name="Green B.R."/>
            <person name="Grisdale C."/>
            <person name="Hempe F."/>
            <person name="Henrissat B."/>
            <person name="Hoppner M.P."/>
            <person name="Ishida K.-I."/>
            <person name="Kim E."/>
            <person name="Koreny L."/>
            <person name="Kroth P.G."/>
            <person name="Liu Y."/>
            <person name="Malik S.-B."/>
            <person name="Maier U.G."/>
            <person name="McRose D."/>
            <person name="Mock T."/>
            <person name="Neilson J.A."/>
            <person name="Onodera N.T."/>
            <person name="Poole A.M."/>
            <person name="Pritham E.J."/>
            <person name="Richards T.A."/>
            <person name="Rocap G."/>
            <person name="Roy S.W."/>
            <person name="Sarai C."/>
            <person name="Schaack S."/>
            <person name="Shirato S."/>
            <person name="Slamovits C.H."/>
            <person name="Spencer D.F."/>
            <person name="Suzuki S."/>
            <person name="Worden A.Z."/>
            <person name="Zauner S."/>
            <person name="Barry K."/>
            <person name="Bell C."/>
            <person name="Bharti A.K."/>
            <person name="Crow J.A."/>
            <person name="Grimwood J."/>
            <person name="Kramer R."/>
            <person name="Lindquist E."/>
            <person name="Lucas S."/>
            <person name="Salamov A."/>
            <person name="McFadden G.I."/>
            <person name="Lane C.E."/>
            <person name="Keeling P.J."/>
            <person name="Gray M.W."/>
            <person name="Grigoriev I.V."/>
            <person name="Archibald J.M."/>
        </authorList>
    </citation>
    <scope>NUCLEOTIDE SEQUENCE</scope>
    <source>
        <strain evidence="3">CCMP2712</strain>
    </source>
</reference>
<dbReference type="EnsemblProtists" id="EKX48781">
    <property type="protein sequence ID" value="EKX48781"/>
    <property type="gene ID" value="GUITHDRAFT_136450"/>
</dbReference>
<name>L1JJY4_GUITC</name>